<organism evidence="2 3">
    <name type="scientific">Dreissena polymorpha</name>
    <name type="common">Zebra mussel</name>
    <name type="synonym">Mytilus polymorpha</name>
    <dbReference type="NCBI Taxonomy" id="45954"/>
    <lineage>
        <taxon>Eukaryota</taxon>
        <taxon>Metazoa</taxon>
        <taxon>Spiralia</taxon>
        <taxon>Lophotrochozoa</taxon>
        <taxon>Mollusca</taxon>
        <taxon>Bivalvia</taxon>
        <taxon>Autobranchia</taxon>
        <taxon>Heteroconchia</taxon>
        <taxon>Euheterodonta</taxon>
        <taxon>Imparidentia</taxon>
        <taxon>Neoheterodontei</taxon>
        <taxon>Myida</taxon>
        <taxon>Dreissenoidea</taxon>
        <taxon>Dreissenidae</taxon>
        <taxon>Dreissena</taxon>
    </lineage>
</organism>
<dbReference type="Proteomes" id="UP000828390">
    <property type="component" value="Unassembled WGS sequence"/>
</dbReference>
<keyword evidence="1" id="KW-0732">Signal</keyword>
<feature type="chain" id="PRO_5039588965" evidence="1">
    <location>
        <begin position="48"/>
        <end position="277"/>
    </location>
</feature>
<evidence type="ECO:0000256" key="1">
    <source>
        <dbReference type="SAM" id="SignalP"/>
    </source>
</evidence>
<accession>A0A9D4L063</accession>
<feature type="signal peptide" evidence="1">
    <location>
        <begin position="1"/>
        <end position="47"/>
    </location>
</feature>
<dbReference type="AlphaFoldDB" id="A0A9D4L063"/>
<name>A0A9D4L063_DREPO</name>
<reference evidence="2" key="2">
    <citation type="submission" date="2020-11" db="EMBL/GenBank/DDBJ databases">
        <authorList>
            <person name="McCartney M.A."/>
            <person name="Auch B."/>
            <person name="Kono T."/>
            <person name="Mallez S."/>
            <person name="Becker A."/>
            <person name="Gohl D.M."/>
            <person name="Silverstein K.A.T."/>
            <person name="Koren S."/>
            <person name="Bechman K.B."/>
            <person name="Herman A."/>
            <person name="Abrahante J.E."/>
            <person name="Garbe J."/>
        </authorList>
    </citation>
    <scope>NUCLEOTIDE SEQUENCE</scope>
    <source>
        <strain evidence="2">Duluth1</strain>
        <tissue evidence="2">Whole animal</tissue>
    </source>
</reference>
<sequence>MLYFALAAPFQGGGTGLSCVNEKNGMSSHTTLAHLLVVYVLITMTHGQQGDWTTEGYNNTGNWTNGGFNNTGGMFAYCMNNWDCEGVYVCISMMCSCPSKTKDTGFGCQSDRDSGIQCSSTLDCNYYNNTQCIIDRNGTYTCACPHAFQKFDTASGCRERERFDACDMDTDCKPPTTCQDMGSGSMMCMDDNYMNNTGNWTHGGFNNTGGMNAYCMNNWDCEGVYVCISMKCSCPSKTIYTGFGCQSDRGNEKGLMPATWTQIASRQPRVKIWGAEI</sequence>
<evidence type="ECO:0000313" key="2">
    <source>
        <dbReference type="EMBL" id="KAH3848824.1"/>
    </source>
</evidence>
<evidence type="ECO:0000313" key="3">
    <source>
        <dbReference type="Proteomes" id="UP000828390"/>
    </source>
</evidence>
<dbReference type="EMBL" id="JAIWYP010000003">
    <property type="protein sequence ID" value="KAH3848824.1"/>
    <property type="molecule type" value="Genomic_DNA"/>
</dbReference>
<keyword evidence="3" id="KW-1185">Reference proteome</keyword>
<reference evidence="2" key="1">
    <citation type="journal article" date="2019" name="bioRxiv">
        <title>The Genome of the Zebra Mussel, Dreissena polymorpha: A Resource for Invasive Species Research.</title>
        <authorList>
            <person name="McCartney M.A."/>
            <person name="Auch B."/>
            <person name="Kono T."/>
            <person name="Mallez S."/>
            <person name="Zhang Y."/>
            <person name="Obille A."/>
            <person name="Becker A."/>
            <person name="Abrahante J.E."/>
            <person name="Garbe J."/>
            <person name="Badalamenti J.P."/>
            <person name="Herman A."/>
            <person name="Mangelson H."/>
            <person name="Liachko I."/>
            <person name="Sullivan S."/>
            <person name="Sone E.D."/>
            <person name="Koren S."/>
            <person name="Silverstein K.A.T."/>
            <person name="Beckman K.B."/>
            <person name="Gohl D.M."/>
        </authorList>
    </citation>
    <scope>NUCLEOTIDE SEQUENCE</scope>
    <source>
        <strain evidence="2">Duluth1</strain>
        <tissue evidence="2">Whole animal</tissue>
    </source>
</reference>
<gene>
    <name evidence="2" type="ORF">DPMN_091207</name>
</gene>
<protein>
    <submittedName>
        <fullName evidence="2">Uncharacterized protein</fullName>
    </submittedName>
</protein>
<comment type="caution">
    <text evidence="2">The sequence shown here is derived from an EMBL/GenBank/DDBJ whole genome shotgun (WGS) entry which is preliminary data.</text>
</comment>
<proteinExistence type="predicted"/>